<comment type="caution">
    <text evidence="1">The sequence shown here is derived from an EMBL/GenBank/DDBJ whole genome shotgun (WGS) entry which is preliminary data.</text>
</comment>
<dbReference type="RefSeq" id="WP_133572250.1">
    <property type="nucleotide sequence ID" value="NZ_SNYR01000002.1"/>
</dbReference>
<evidence type="ECO:0000313" key="2">
    <source>
        <dbReference type="Proteomes" id="UP000295391"/>
    </source>
</evidence>
<dbReference type="Gene3D" id="3.30.2000.30">
    <property type="match status" value="1"/>
</dbReference>
<sequence length="130" mass="14282">MQTDLRSLLAAQSSITDLVGTRIYWSEAAQGKQRPLIVLHLISEISEYTVAGTVDLESSLVQIDCWGNTLTDALAVSEAVKAVLSGYKGTVGDTTFQGVFKESERQDFSKPGNGEEKFHRVSSDYQVWHA</sequence>
<proteinExistence type="predicted"/>
<reference evidence="1 2" key="1">
    <citation type="submission" date="2019-03" db="EMBL/GenBank/DDBJ databases">
        <title>Genomic Encyclopedia of Type Strains, Phase III (KMG-III): the genomes of soil and plant-associated and newly described type strains.</title>
        <authorList>
            <person name="Whitman W."/>
        </authorList>
    </citation>
    <scope>NUCLEOTIDE SEQUENCE [LARGE SCALE GENOMIC DNA]</scope>
    <source>
        <strain evidence="1 2">CGMCC 1.7002</strain>
    </source>
</reference>
<dbReference type="AlphaFoldDB" id="A0A4R6VN10"/>
<dbReference type="OrthoDB" id="7950654at2"/>
<dbReference type="InterPro" id="IPR021508">
    <property type="entry name" value="Gp17-like"/>
</dbReference>
<keyword evidence="2" id="KW-1185">Reference proteome</keyword>
<evidence type="ECO:0000313" key="1">
    <source>
        <dbReference type="EMBL" id="TDQ63572.1"/>
    </source>
</evidence>
<accession>A0A4R6VN10</accession>
<dbReference type="InterPro" id="IPR053745">
    <property type="entry name" value="Viral_Tail_Comp_sf"/>
</dbReference>
<organism evidence="1 2">
    <name type="scientific">Maritalea mobilis</name>
    <dbReference type="NCBI Taxonomy" id="483324"/>
    <lineage>
        <taxon>Bacteria</taxon>
        <taxon>Pseudomonadati</taxon>
        <taxon>Pseudomonadota</taxon>
        <taxon>Alphaproteobacteria</taxon>
        <taxon>Hyphomicrobiales</taxon>
        <taxon>Devosiaceae</taxon>
        <taxon>Maritalea</taxon>
    </lineage>
</organism>
<name>A0A4R6VN10_9HYPH</name>
<protein>
    <submittedName>
        <fullName evidence="1">Uncharacterized protein DUF3168</fullName>
    </submittedName>
</protein>
<dbReference type="EMBL" id="SNYR01000002">
    <property type="protein sequence ID" value="TDQ63572.1"/>
    <property type="molecule type" value="Genomic_DNA"/>
</dbReference>
<dbReference type="Proteomes" id="UP000295391">
    <property type="component" value="Unassembled WGS sequence"/>
</dbReference>
<dbReference type="Pfam" id="PF11367">
    <property type="entry name" value="Tail_completion_gp17"/>
    <property type="match status" value="1"/>
</dbReference>
<gene>
    <name evidence="1" type="ORF">ATL17_1578</name>
</gene>